<evidence type="ECO:0000313" key="2">
    <source>
        <dbReference type="Proteomes" id="UP000006322"/>
    </source>
</evidence>
<protein>
    <submittedName>
        <fullName evidence="1">Uncharacterized protein</fullName>
    </submittedName>
</protein>
<comment type="caution">
    <text evidence="1">The sequence shown here is derived from an EMBL/GenBank/DDBJ whole genome shotgun (WGS) entry which is preliminary data.</text>
</comment>
<evidence type="ECO:0000313" key="1">
    <source>
        <dbReference type="EMBL" id="GAC34674.1"/>
    </source>
</evidence>
<accession>K6YPL8</accession>
<sequence>MTGQYACPCLNKFAFVTLARNNNIPPFMSVLKGVLMREK</sequence>
<dbReference type="Proteomes" id="UP000006322">
    <property type="component" value="Unassembled WGS sequence"/>
</dbReference>
<name>K6YPL8_9ALTE</name>
<proteinExistence type="predicted"/>
<dbReference type="AlphaFoldDB" id="K6YPL8"/>
<gene>
    <name evidence="1" type="ORF">GPLA_3789</name>
</gene>
<dbReference type="EMBL" id="BAER01000115">
    <property type="protein sequence ID" value="GAC34674.1"/>
    <property type="molecule type" value="Genomic_DNA"/>
</dbReference>
<keyword evidence="2" id="KW-1185">Reference proteome</keyword>
<reference evidence="2" key="1">
    <citation type="journal article" date="2014" name="Environ. Microbiol.">
        <title>Comparative genomics of the marine bacterial genus Glaciecola reveals the high degree of genomic diversity and genomic characteristic for cold adaptation.</title>
        <authorList>
            <person name="Qin Q.L."/>
            <person name="Xie B.B."/>
            <person name="Yu Y."/>
            <person name="Shu Y.L."/>
            <person name="Rong J.C."/>
            <person name="Zhang Y.J."/>
            <person name="Zhao D.L."/>
            <person name="Chen X.L."/>
            <person name="Zhang X.Y."/>
            <person name="Chen B."/>
            <person name="Zhou B.C."/>
            <person name="Zhang Y.Z."/>
        </authorList>
    </citation>
    <scope>NUCLEOTIDE SEQUENCE [LARGE SCALE GENOMIC DNA]</scope>
    <source>
        <strain evidence="2">LMG 21857</strain>
    </source>
</reference>
<organism evidence="1 2">
    <name type="scientific">Paraglaciecola polaris LMG 21857</name>
    <dbReference type="NCBI Taxonomy" id="1129793"/>
    <lineage>
        <taxon>Bacteria</taxon>
        <taxon>Pseudomonadati</taxon>
        <taxon>Pseudomonadota</taxon>
        <taxon>Gammaproteobacteria</taxon>
        <taxon>Alteromonadales</taxon>
        <taxon>Alteromonadaceae</taxon>
        <taxon>Paraglaciecola</taxon>
    </lineage>
</organism>